<keyword evidence="3" id="KW-1185">Reference proteome</keyword>
<feature type="region of interest" description="Disordered" evidence="1">
    <location>
        <begin position="137"/>
        <end position="209"/>
    </location>
</feature>
<accession>A0AAN7K5D0</accession>
<feature type="region of interest" description="Disordered" evidence="1">
    <location>
        <begin position="1"/>
        <end position="54"/>
    </location>
</feature>
<dbReference type="EMBL" id="JAXIOK010000010">
    <property type="protein sequence ID" value="KAK4760271.1"/>
    <property type="molecule type" value="Genomic_DNA"/>
</dbReference>
<comment type="caution">
    <text evidence="2">The sequence shown here is derived from an EMBL/GenBank/DDBJ whole genome shotgun (WGS) entry which is preliminary data.</text>
</comment>
<proteinExistence type="predicted"/>
<dbReference type="InterPro" id="IPR038947">
    <property type="entry name" value="At3g27210-like"/>
</dbReference>
<dbReference type="PANTHER" id="PTHR34280:SF2">
    <property type="entry name" value="OS01G0920100 PROTEIN"/>
    <property type="match status" value="1"/>
</dbReference>
<name>A0AAN7K5D0_9MYRT</name>
<protein>
    <submittedName>
        <fullName evidence="2">Uncharacterized protein</fullName>
    </submittedName>
</protein>
<evidence type="ECO:0000313" key="2">
    <source>
        <dbReference type="EMBL" id="KAK4760271.1"/>
    </source>
</evidence>
<dbReference type="PANTHER" id="PTHR34280">
    <property type="entry name" value="OS01G0920100 PROTEIN"/>
    <property type="match status" value="1"/>
</dbReference>
<organism evidence="2 3">
    <name type="scientific">Trapa incisa</name>
    <dbReference type="NCBI Taxonomy" id="236973"/>
    <lineage>
        <taxon>Eukaryota</taxon>
        <taxon>Viridiplantae</taxon>
        <taxon>Streptophyta</taxon>
        <taxon>Embryophyta</taxon>
        <taxon>Tracheophyta</taxon>
        <taxon>Spermatophyta</taxon>
        <taxon>Magnoliopsida</taxon>
        <taxon>eudicotyledons</taxon>
        <taxon>Gunneridae</taxon>
        <taxon>Pentapetalae</taxon>
        <taxon>rosids</taxon>
        <taxon>malvids</taxon>
        <taxon>Myrtales</taxon>
        <taxon>Lythraceae</taxon>
        <taxon>Trapa</taxon>
    </lineage>
</organism>
<gene>
    <name evidence="2" type="ORF">SAY87_005164</name>
</gene>
<dbReference type="AlphaFoldDB" id="A0AAN7K5D0"/>
<sequence length="233" mass="25294">MGSCISSQLRRAPAPGSTVADVPSPVKNSAVNAADMGRTQFSPSPPKPTVRDYGSKDDVFFDSKAWMDSDCEDDFLSVNGDFTPSCGSTPVHPILMSTPQARKPPVVIIDKAPSSIPEPSPNTKKKRLAELFRDSIGGSEEAPFAAADYDVDESKPSDDKIASKLPPQQPFTTILDVLPGSGHGTPYIPGANYEPDQEHKLSRPEQQQQRCLPSLMSFRLSMSRKKKMPPVHD</sequence>
<evidence type="ECO:0000313" key="3">
    <source>
        <dbReference type="Proteomes" id="UP001345219"/>
    </source>
</evidence>
<dbReference type="Proteomes" id="UP001345219">
    <property type="component" value="Chromosome 5"/>
</dbReference>
<evidence type="ECO:0000256" key="1">
    <source>
        <dbReference type="SAM" id="MobiDB-lite"/>
    </source>
</evidence>
<reference evidence="2 3" key="1">
    <citation type="journal article" date="2023" name="Hortic Res">
        <title>Pangenome of water caltrop reveals structural variations and asymmetric subgenome divergence after allopolyploidization.</title>
        <authorList>
            <person name="Zhang X."/>
            <person name="Chen Y."/>
            <person name="Wang L."/>
            <person name="Yuan Y."/>
            <person name="Fang M."/>
            <person name="Shi L."/>
            <person name="Lu R."/>
            <person name="Comes H.P."/>
            <person name="Ma Y."/>
            <person name="Chen Y."/>
            <person name="Huang G."/>
            <person name="Zhou Y."/>
            <person name="Zheng Z."/>
            <person name="Qiu Y."/>
        </authorList>
    </citation>
    <scope>NUCLEOTIDE SEQUENCE [LARGE SCALE GENOMIC DNA]</scope>
    <source>
        <tissue evidence="2">Roots</tissue>
    </source>
</reference>
<feature type="compositionally biased region" description="Basic and acidic residues" evidence="1">
    <location>
        <begin position="152"/>
        <end position="162"/>
    </location>
</feature>